<accession>J4I852</accession>
<feature type="compositionally biased region" description="Low complexity" evidence="1">
    <location>
        <begin position="263"/>
        <end position="277"/>
    </location>
</feature>
<feature type="compositionally biased region" description="Polar residues" evidence="1">
    <location>
        <begin position="356"/>
        <end position="366"/>
    </location>
</feature>
<name>J4I852_9APHY</name>
<feature type="region of interest" description="Disordered" evidence="1">
    <location>
        <begin position="352"/>
        <end position="377"/>
    </location>
</feature>
<feature type="compositionally biased region" description="Polar residues" evidence="1">
    <location>
        <begin position="158"/>
        <end position="175"/>
    </location>
</feature>
<feature type="compositionally biased region" description="Low complexity" evidence="1">
    <location>
        <begin position="245"/>
        <end position="255"/>
    </location>
</feature>
<proteinExistence type="predicted"/>
<dbReference type="Proteomes" id="UP000006352">
    <property type="component" value="Unassembled WGS sequence"/>
</dbReference>
<evidence type="ECO:0000313" key="3">
    <source>
        <dbReference type="Proteomes" id="UP000006352"/>
    </source>
</evidence>
<dbReference type="HOGENOM" id="CLU_690847_0_0_1"/>
<keyword evidence="3" id="KW-1185">Reference proteome</keyword>
<feature type="compositionally biased region" description="Low complexity" evidence="1">
    <location>
        <begin position="129"/>
        <end position="143"/>
    </location>
</feature>
<gene>
    <name evidence="2" type="ORF">FIBRA_00811</name>
</gene>
<dbReference type="AlphaFoldDB" id="J4I852"/>
<organism evidence="2 3">
    <name type="scientific">Fibroporia radiculosa</name>
    <dbReference type="NCBI Taxonomy" id="599839"/>
    <lineage>
        <taxon>Eukaryota</taxon>
        <taxon>Fungi</taxon>
        <taxon>Dikarya</taxon>
        <taxon>Basidiomycota</taxon>
        <taxon>Agaricomycotina</taxon>
        <taxon>Agaricomycetes</taxon>
        <taxon>Polyporales</taxon>
        <taxon>Fibroporiaceae</taxon>
        <taxon>Fibroporia</taxon>
    </lineage>
</organism>
<dbReference type="RefSeq" id="XP_012178089.1">
    <property type="nucleotide sequence ID" value="XM_012322699.1"/>
</dbReference>
<dbReference type="EMBL" id="HE796900">
    <property type="protein sequence ID" value="CCL98806.1"/>
    <property type="molecule type" value="Genomic_DNA"/>
</dbReference>
<reference evidence="2 3" key="1">
    <citation type="journal article" date="2012" name="Appl. Environ. Microbiol.">
        <title>Short-read sequencing for genomic analysis of the brown rot fungus Fibroporia radiculosa.</title>
        <authorList>
            <person name="Tang J.D."/>
            <person name="Perkins A.D."/>
            <person name="Sonstegard T.S."/>
            <person name="Schroeder S.G."/>
            <person name="Burgess S.C."/>
            <person name="Diehl S.V."/>
        </authorList>
    </citation>
    <scope>NUCLEOTIDE SEQUENCE [LARGE SCALE GENOMIC DNA]</scope>
    <source>
        <strain evidence="2 3">TFFH 294</strain>
    </source>
</reference>
<evidence type="ECO:0000313" key="2">
    <source>
        <dbReference type="EMBL" id="CCL98806.1"/>
    </source>
</evidence>
<sequence length="399" mass="40922">MERPVGLALAASACTDRRVKPTLELKVAPSALYILSHAAPPPSPPSSPLPPPVLLLLPCPPSVAESATTTSPQTAPAMSSAPSVPAAQPISRSFLSLSLPRLLSPAHFPPQALEQRVAELEDENNTLRAALNLPPANRLPLGKGPTGKDKPKPPPTTQAGPSLQIASGSGTSSLPPISALPHLSPTTSVPSTSRTDSPSSNSTRTTSLSPNSLNAALAAHSHSLPGIDSASWDDPMFTGKDQPEPTSSSSNTTPYTIPPVPGPSASHSSPYASSASRQSIEDMYMSSAYGHTADRSMGATDPYSGTSSSAFLLRDERPTPPLSRLGHIAHNAPAGRGPLSLFGVLRPPQVHHRTALPSSDAQPDSVNSANAPAAAPHTSLARALAVADVGIRPLATPGV</sequence>
<evidence type="ECO:0000256" key="1">
    <source>
        <dbReference type="SAM" id="MobiDB-lite"/>
    </source>
</evidence>
<dbReference type="GeneID" id="24093717"/>
<dbReference type="InParanoid" id="J4I852"/>
<feature type="region of interest" description="Disordered" evidence="1">
    <location>
        <begin position="129"/>
        <end position="277"/>
    </location>
</feature>
<protein>
    <submittedName>
        <fullName evidence="2">Uncharacterized protein</fullName>
    </submittedName>
</protein>
<feature type="region of interest" description="Disordered" evidence="1">
    <location>
        <begin position="62"/>
        <end position="86"/>
    </location>
</feature>
<dbReference type="OrthoDB" id="2552152at2759"/>
<feature type="compositionally biased region" description="Low complexity" evidence="1">
    <location>
        <begin position="183"/>
        <end position="225"/>
    </location>
</feature>
<feature type="compositionally biased region" description="Low complexity" evidence="1">
    <location>
        <begin position="367"/>
        <end position="377"/>
    </location>
</feature>